<evidence type="ECO:0000313" key="3">
    <source>
        <dbReference type="Proteomes" id="UP001243330"/>
    </source>
</evidence>
<feature type="region of interest" description="Disordered" evidence="1">
    <location>
        <begin position="1"/>
        <end position="20"/>
    </location>
</feature>
<feature type="region of interest" description="Disordered" evidence="1">
    <location>
        <begin position="51"/>
        <end position="87"/>
    </location>
</feature>
<reference evidence="2" key="1">
    <citation type="submission" date="2023-01" db="EMBL/GenBank/DDBJ databases">
        <title>Colletotrichum chrysophilum M932 genome sequence.</title>
        <authorList>
            <person name="Baroncelli R."/>
        </authorList>
    </citation>
    <scope>NUCLEOTIDE SEQUENCE</scope>
    <source>
        <strain evidence="2">M932</strain>
    </source>
</reference>
<keyword evidence="3" id="KW-1185">Reference proteome</keyword>
<accession>A0AAD9ABP4</accession>
<proteinExistence type="predicted"/>
<organism evidence="2 3">
    <name type="scientific">Colletotrichum chrysophilum</name>
    <dbReference type="NCBI Taxonomy" id="1836956"/>
    <lineage>
        <taxon>Eukaryota</taxon>
        <taxon>Fungi</taxon>
        <taxon>Dikarya</taxon>
        <taxon>Ascomycota</taxon>
        <taxon>Pezizomycotina</taxon>
        <taxon>Sordariomycetes</taxon>
        <taxon>Hypocreomycetidae</taxon>
        <taxon>Glomerellales</taxon>
        <taxon>Glomerellaceae</taxon>
        <taxon>Colletotrichum</taxon>
        <taxon>Colletotrichum gloeosporioides species complex</taxon>
    </lineage>
</organism>
<sequence>MMVCQPEGKPSLNGRPRPGWVDVQLPCRGREDGKWCIAMAVSPALWRLSSSGISSTEDPAAGSPTETRRTREGTKWSTAALNGAEHT</sequence>
<evidence type="ECO:0000313" key="2">
    <source>
        <dbReference type="EMBL" id="KAK1845171.1"/>
    </source>
</evidence>
<comment type="caution">
    <text evidence="2">The sequence shown here is derived from an EMBL/GenBank/DDBJ whole genome shotgun (WGS) entry which is preliminary data.</text>
</comment>
<dbReference type="EMBL" id="JAQOWY010000283">
    <property type="protein sequence ID" value="KAK1845171.1"/>
    <property type="molecule type" value="Genomic_DNA"/>
</dbReference>
<dbReference type="AlphaFoldDB" id="A0AAD9ABP4"/>
<dbReference type="Proteomes" id="UP001243330">
    <property type="component" value="Unassembled WGS sequence"/>
</dbReference>
<gene>
    <name evidence="2" type="ORF">CCHR01_12227</name>
</gene>
<protein>
    <submittedName>
        <fullName evidence="2">Uncharacterized protein</fullName>
    </submittedName>
</protein>
<name>A0AAD9ABP4_9PEZI</name>
<evidence type="ECO:0000256" key="1">
    <source>
        <dbReference type="SAM" id="MobiDB-lite"/>
    </source>
</evidence>